<dbReference type="RefSeq" id="WP_126617148.1">
    <property type="nucleotide sequence ID" value="NZ_JBHUCY010000021.1"/>
</dbReference>
<feature type="domain" description="Photosynthesis system II assembly factor Ycf48/Hcf136-like" evidence="4">
    <location>
        <begin position="157"/>
        <end position="281"/>
    </location>
</feature>
<comment type="caution">
    <text evidence="5">The sequence shown here is derived from an EMBL/GenBank/DDBJ whole genome shotgun (WGS) entry which is preliminary data.</text>
</comment>
<evidence type="ECO:0000256" key="1">
    <source>
        <dbReference type="ARBA" id="ARBA00022531"/>
    </source>
</evidence>
<evidence type="ECO:0000256" key="3">
    <source>
        <dbReference type="SAM" id="SignalP"/>
    </source>
</evidence>
<dbReference type="PANTHER" id="PTHR47199:SF2">
    <property type="entry name" value="PHOTOSYSTEM II STABILITY_ASSEMBLY FACTOR HCF136, CHLOROPLASTIC"/>
    <property type="match status" value="1"/>
</dbReference>
<evidence type="ECO:0000313" key="6">
    <source>
        <dbReference type="Proteomes" id="UP000277007"/>
    </source>
</evidence>
<keyword evidence="3" id="KW-0732">Signal</keyword>
<dbReference type="InterPro" id="IPR015943">
    <property type="entry name" value="WD40/YVTN_repeat-like_dom_sf"/>
</dbReference>
<protein>
    <recommendedName>
        <fullName evidence="4">Photosynthesis system II assembly factor Ycf48/Hcf136-like domain-containing protein</fullName>
    </recommendedName>
</protein>
<evidence type="ECO:0000256" key="2">
    <source>
        <dbReference type="ARBA" id="ARBA00023276"/>
    </source>
</evidence>
<keyword evidence="1" id="KW-0602">Photosynthesis</keyword>
<dbReference type="InterPro" id="IPR036278">
    <property type="entry name" value="Sialidase_sf"/>
</dbReference>
<dbReference type="InterPro" id="IPR028203">
    <property type="entry name" value="PSII_CF48-like_dom"/>
</dbReference>
<dbReference type="GO" id="GO:0015979">
    <property type="term" value="P:photosynthesis"/>
    <property type="evidence" value="ECO:0007669"/>
    <property type="project" value="UniProtKB-KW"/>
</dbReference>
<dbReference type="GO" id="GO:0009523">
    <property type="term" value="C:photosystem II"/>
    <property type="evidence" value="ECO:0007669"/>
    <property type="project" value="UniProtKB-KW"/>
</dbReference>
<accession>A0A3S0KX04</accession>
<keyword evidence="2" id="KW-0604">Photosystem II</keyword>
<organism evidence="5 6">
    <name type="scientific">Azospirillum griseum</name>
    <dbReference type="NCBI Taxonomy" id="2496639"/>
    <lineage>
        <taxon>Bacteria</taxon>
        <taxon>Pseudomonadati</taxon>
        <taxon>Pseudomonadota</taxon>
        <taxon>Alphaproteobacteria</taxon>
        <taxon>Rhodospirillales</taxon>
        <taxon>Azospirillaceae</taxon>
        <taxon>Azospirillum</taxon>
    </lineage>
</organism>
<evidence type="ECO:0000313" key="5">
    <source>
        <dbReference type="EMBL" id="RTR18323.1"/>
    </source>
</evidence>
<feature type="domain" description="Photosynthesis system II assembly factor Ycf48/Hcf136-like" evidence="4">
    <location>
        <begin position="78"/>
        <end position="125"/>
    </location>
</feature>
<dbReference type="CDD" id="cd15482">
    <property type="entry name" value="Sialidase_non-viral"/>
    <property type="match status" value="1"/>
</dbReference>
<keyword evidence="6" id="KW-1185">Reference proteome</keyword>
<feature type="chain" id="PRO_5018644747" description="Photosynthesis system II assembly factor Ycf48/Hcf136-like domain-containing protein" evidence="3">
    <location>
        <begin position="31"/>
        <end position="358"/>
    </location>
</feature>
<gene>
    <name evidence="5" type="ORF">EJ903_15815</name>
</gene>
<dbReference type="Gene3D" id="2.130.10.10">
    <property type="entry name" value="YVTN repeat-like/Quinoprotein amine dehydrogenase"/>
    <property type="match status" value="2"/>
</dbReference>
<dbReference type="Pfam" id="PF14870">
    <property type="entry name" value="PSII_BNR"/>
    <property type="match status" value="2"/>
</dbReference>
<dbReference type="OrthoDB" id="9764804at2"/>
<dbReference type="PANTHER" id="PTHR47199">
    <property type="entry name" value="PHOTOSYSTEM II STABILITY/ASSEMBLY FACTOR HCF136, CHLOROPLASTIC"/>
    <property type="match status" value="1"/>
</dbReference>
<proteinExistence type="predicted"/>
<sequence length="358" mass="36852">MMRRCNGAARIALAGALALGGFAFAGAAGAAPVAEPLDRPATLVRQPERAAFQALAAAGGRLVAVGERGVIALSDDKGASWRQAKVPVSVTLTAVAFPTPTLGWAVGHYGVVLHSRDGGESWVKQLDGVAAARIIADSLPKDGPSHRIGQLVEEGPDKPFLDLFFPTADTGFIVGAFGLALRTDDGGKSWSSLTLALPNPDGLHLYAIRAGRGNAGDQTLYIAGEQGLLLRSDDGGHGFTRLSTPYRGSWFTAAVDASGALVLGGLRGNAFRSTDRGESWQPIELPAPVSVTAATSGSGRLLLANQAGQILMARDGATPVAPLPTPPLPTPTGLLDSGDGGLVVATLRGLWRVPQPNR</sequence>
<feature type="signal peptide" evidence="3">
    <location>
        <begin position="1"/>
        <end position="30"/>
    </location>
</feature>
<reference evidence="5 6" key="1">
    <citation type="submission" date="2018-12" db="EMBL/GenBank/DDBJ databases">
        <authorList>
            <person name="Yang Y."/>
        </authorList>
    </citation>
    <scope>NUCLEOTIDE SEQUENCE [LARGE SCALE GENOMIC DNA]</scope>
    <source>
        <strain evidence="5 6">L-25-5w-1</strain>
    </source>
</reference>
<dbReference type="EMBL" id="RXMA01000015">
    <property type="protein sequence ID" value="RTR18323.1"/>
    <property type="molecule type" value="Genomic_DNA"/>
</dbReference>
<dbReference type="AlphaFoldDB" id="A0A3S0KX04"/>
<dbReference type="SUPFAM" id="SSF50939">
    <property type="entry name" value="Sialidases"/>
    <property type="match status" value="1"/>
</dbReference>
<name>A0A3S0KX04_9PROT</name>
<evidence type="ECO:0000259" key="4">
    <source>
        <dbReference type="Pfam" id="PF14870"/>
    </source>
</evidence>
<dbReference type="Proteomes" id="UP000277007">
    <property type="component" value="Unassembled WGS sequence"/>
</dbReference>